<proteinExistence type="predicted"/>
<gene>
    <name evidence="5" type="ORF">HNQ86_000994</name>
</gene>
<sequence length="334" mass="34656">MKVAVPGRRFGRVVLFTSLCVALGAPGIALADDVVPDDQIVQGSQCVGVDCVNNENFGFDTLRLKENNLRIDFNDTSSTGSFPTNDWGIVVNDSNNGGANYFMIQDRGADGSASDSVFRIDAGSGGAMMMGFGAQSSGLNTVSFGASGSERRLTNVSTAVDGTDAVNLDQLHATAQSVTTSAAAYADAGDAATLSTAQSYADAGDAATLSAAQSYSNAQSTQTLSQANAYTDMRVQDITLDYSRFKDDVFQRIDRTNRHLNRSGAMSTAMAQMTASAAGGRTPNRVAVGVGFQGGQQAVSFGYQRNLGSRSTFTLGAAFSSGQSTAGFGVSTGW</sequence>
<dbReference type="SUPFAM" id="SSF101967">
    <property type="entry name" value="Adhesin YadA, collagen-binding domain"/>
    <property type="match status" value="1"/>
</dbReference>
<dbReference type="RefSeq" id="WP_052394762.1">
    <property type="nucleotide sequence ID" value="NZ_JACHET010000001.1"/>
</dbReference>
<evidence type="ECO:0000256" key="3">
    <source>
        <dbReference type="SAM" id="SignalP"/>
    </source>
</evidence>
<feature type="chain" id="PRO_5032746291" description="Trimeric autotransporter adhesin YadA-like stalk domain-containing protein" evidence="3">
    <location>
        <begin position="32"/>
        <end position="334"/>
    </location>
</feature>
<dbReference type="InterPro" id="IPR011049">
    <property type="entry name" value="Serralysin-like_metalloprot_C"/>
</dbReference>
<keyword evidence="3" id="KW-0732">Signal</keyword>
<feature type="signal peptide" evidence="3">
    <location>
        <begin position="1"/>
        <end position="31"/>
    </location>
</feature>
<evidence type="ECO:0000313" key="6">
    <source>
        <dbReference type="Proteomes" id="UP000560000"/>
    </source>
</evidence>
<evidence type="ECO:0000313" key="5">
    <source>
        <dbReference type="EMBL" id="MBB6183649.1"/>
    </source>
</evidence>
<dbReference type="SUPFAM" id="SSF54523">
    <property type="entry name" value="Pili subunits"/>
    <property type="match status" value="1"/>
</dbReference>
<dbReference type="OrthoDB" id="4463518at2"/>
<dbReference type="InterPro" id="IPR045584">
    <property type="entry name" value="Pilin-like"/>
</dbReference>
<dbReference type="InterPro" id="IPR008635">
    <property type="entry name" value="Coiled_stalk_dom"/>
</dbReference>
<name>A0A841KIQ4_9GAMM</name>
<dbReference type="Gene3D" id="2.150.10.10">
    <property type="entry name" value="Serralysin-like metalloprotease, C-terminal"/>
    <property type="match status" value="1"/>
</dbReference>
<dbReference type="GO" id="GO:0015031">
    <property type="term" value="P:protein transport"/>
    <property type="evidence" value="ECO:0007669"/>
    <property type="project" value="UniProtKB-KW"/>
</dbReference>
<comment type="caution">
    <text evidence="5">The sequence shown here is derived from an EMBL/GenBank/DDBJ whole genome shotgun (WGS) entry which is preliminary data.</text>
</comment>
<dbReference type="GO" id="GO:0019867">
    <property type="term" value="C:outer membrane"/>
    <property type="evidence" value="ECO:0007669"/>
    <property type="project" value="InterPro"/>
</dbReference>
<organism evidence="5 6">
    <name type="scientific">Oleiagrimonas soli</name>
    <dbReference type="NCBI Taxonomy" id="1543381"/>
    <lineage>
        <taxon>Bacteria</taxon>
        <taxon>Pseudomonadati</taxon>
        <taxon>Pseudomonadota</taxon>
        <taxon>Gammaproteobacteria</taxon>
        <taxon>Lysobacterales</taxon>
        <taxon>Rhodanobacteraceae</taxon>
        <taxon>Oleiagrimonas</taxon>
    </lineage>
</organism>
<dbReference type="Pfam" id="PF05662">
    <property type="entry name" value="YadA_stalk"/>
    <property type="match status" value="1"/>
</dbReference>
<evidence type="ECO:0000256" key="2">
    <source>
        <dbReference type="ARBA" id="ARBA00022927"/>
    </source>
</evidence>
<evidence type="ECO:0000256" key="1">
    <source>
        <dbReference type="ARBA" id="ARBA00022448"/>
    </source>
</evidence>
<protein>
    <recommendedName>
        <fullName evidence="4">Trimeric autotransporter adhesin YadA-like stalk domain-containing protein</fullName>
    </recommendedName>
</protein>
<dbReference type="Gene3D" id="3.30.1300.30">
    <property type="entry name" value="GSPII I/J protein-like"/>
    <property type="match status" value="1"/>
</dbReference>
<dbReference type="AlphaFoldDB" id="A0A841KIQ4"/>
<feature type="domain" description="Trimeric autotransporter adhesin YadA-like stalk" evidence="4">
    <location>
        <begin position="152"/>
        <end position="192"/>
    </location>
</feature>
<dbReference type="Proteomes" id="UP000560000">
    <property type="component" value="Unassembled WGS sequence"/>
</dbReference>
<evidence type="ECO:0000259" key="4">
    <source>
        <dbReference type="Pfam" id="PF05662"/>
    </source>
</evidence>
<keyword evidence="1" id="KW-0813">Transport</keyword>
<dbReference type="EMBL" id="JACHET010000001">
    <property type="protein sequence ID" value="MBB6183649.1"/>
    <property type="molecule type" value="Genomic_DNA"/>
</dbReference>
<accession>A0A841KIQ4</accession>
<reference evidence="5 6" key="1">
    <citation type="submission" date="2020-08" db="EMBL/GenBank/DDBJ databases">
        <title>Genomic Encyclopedia of Type Strains, Phase IV (KMG-IV): sequencing the most valuable type-strain genomes for metagenomic binning, comparative biology and taxonomic classification.</title>
        <authorList>
            <person name="Goeker M."/>
        </authorList>
    </citation>
    <scope>NUCLEOTIDE SEQUENCE [LARGE SCALE GENOMIC DNA]</scope>
    <source>
        <strain evidence="5 6">DSM 107085</strain>
    </source>
</reference>
<keyword evidence="2" id="KW-0653">Protein transport</keyword>